<dbReference type="SUPFAM" id="SSF49695">
    <property type="entry name" value="gamma-Crystallin-like"/>
    <property type="match status" value="1"/>
</dbReference>
<proteinExistence type="predicted"/>
<dbReference type="InterPro" id="IPR011024">
    <property type="entry name" value="G_crystallin-like"/>
</dbReference>
<evidence type="ECO:0000313" key="5">
    <source>
        <dbReference type="Proteomes" id="UP000746584"/>
    </source>
</evidence>
<dbReference type="EMBL" id="JAFBCG010000001">
    <property type="protein sequence ID" value="MBM7802738.1"/>
    <property type="molecule type" value="Genomic_DNA"/>
</dbReference>
<dbReference type="RefSeq" id="WP_175327305.1">
    <property type="nucleotide sequence ID" value="NZ_BMOI01000021.1"/>
</dbReference>
<dbReference type="AlphaFoldDB" id="A0A8H9GCK2"/>
<evidence type="ECO:0000256" key="1">
    <source>
        <dbReference type="SAM" id="SignalP"/>
    </source>
</evidence>
<comment type="caution">
    <text evidence="2">The sequence shown here is derived from an EMBL/GenBank/DDBJ whole genome shotgun (WGS) entry which is preliminary data.</text>
</comment>
<reference evidence="3 5" key="3">
    <citation type="submission" date="2021-01" db="EMBL/GenBank/DDBJ databases">
        <title>Sequencing the genomes of 1000 actinobacteria strains.</title>
        <authorList>
            <person name="Klenk H.-P."/>
        </authorList>
    </citation>
    <scope>NUCLEOTIDE SEQUENCE [LARGE SCALE GENOMIC DNA]</scope>
    <source>
        <strain evidence="3 5">DSM 20542</strain>
    </source>
</reference>
<dbReference type="PROSITE" id="PS51318">
    <property type="entry name" value="TAT"/>
    <property type="match status" value="1"/>
</dbReference>
<reference evidence="2" key="1">
    <citation type="journal article" date="2014" name="Int. J. Syst. Evol. Microbiol.">
        <title>Complete genome sequence of Corynebacterium casei LMG S-19264T (=DSM 44701T), isolated from a smear-ripened cheese.</title>
        <authorList>
            <consortium name="US DOE Joint Genome Institute (JGI-PGF)"/>
            <person name="Walter F."/>
            <person name="Albersmeier A."/>
            <person name="Kalinowski J."/>
            <person name="Ruckert C."/>
        </authorList>
    </citation>
    <scope>NUCLEOTIDE SEQUENCE</scope>
    <source>
        <strain evidence="2">JCM 1480</strain>
    </source>
</reference>
<gene>
    <name evidence="2" type="ORF">GCM10009769_33600</name>
    <name evidence="3" type="ORF">JOE58_001989</name>
</gene>
<accession>A0A8H9GCK2</accession>
<evidence type="ECO:0000313" key="2">
    <source>
        <dbReference type="EMBL" id="GGL12890.1"/>
    </source>
</evidence>
<feature type="chain" id="PRO_5034031994" evidence="1">
    <location>
        <begin position="34"/>
        <end position="189"/>
    </location>
</feature>
<keyword evidence="1" id="KW-0732">Signal</keyword>
<reference evidence="2" key="2">
    <citation type="submission" date="2020-09" db="EMBL/GenBank/DDBJ databases">
        <authorList>
            <person name="Sun Q."/>
            <person name="Ohkuma M."/>
        </authorList>
    </citation>
    <scope>NUCLEOTIDE SEQUENCE</scope>
    <source>
        <strain evidence="2">JCM 1480</strain>
    </source>
</reference>
<evidence type="ECO:0000313" key="4">
    <source>
        <dbReference type="Proteomes" id="UP000648535"/>
    </source>
</evidence>
<dbReference type="EMBL" id="BMOI01000021">
    <property type="protein sequence ID" value="GGL12890.1"/>
    <property type="molecule type" value="Genomic_DNA"/>
</dbReference>
<sequence>MITSSARRNALGAGLAAVAVAVSLFGAAPAANAATSDPAGDAVQDCAFLTDTGQEVCVDHGDDLHAAVYDETGYTVIETQTAPSTAQIKAARAAAAVYVVAKLYDDANYGGGVKEIDASGSCSGSTIWNVGDIGSGWYGRVSSFAGYSGCRVKIWEKVNFKGASLGYLASSKNVGSAMNDQTRSVQAAK</sequence>
<organism evidence="2 4">
    <name type="scientific">Curtobacterium luteum</name>
    <dbReference type="NCBI Taxonomy" id="33881"/>
    <lineage>
        <taxon>Bacteria</taxon>
        <taxon>Bacillati</taxon>
        <taxon>Actinomycetota</taxon>
        <taxon>Actinomycetes</taxon>
        <taxon>Micrococcales</taxon>
        <taxon>Microbacteriaceae</taxon>
        <taxon>Curtobacterium</taxon>
    </lineage>
</organism>
<name>A0A8H9GCK2_9MICO</name>
<dbReference type="Proteomes" id="UP000648535">
    <property type="component" value="Unassembled WGS sequence"/>
</dbReference>
<feature type="signal peptide" evidence="1">
    <location>
        <begin position="1"/>
        <end position="33"/>
    </location>
</feature>
<keyword evidence="5" id="KW-1185">Reference proteome</keyword>
<evidence type="ECO:0000313" key="3">
    <source>
        <dbReference type="EMBL" id="MBM7802738.1"/>
    </source>
</evidence>
<protein>
    <submittedName>
        <fullName evidence="2">Uncharacterized protein</fullName>
    </submittedName>
</protein>
<dbReference type="InterPro" id="IPR006311">
    <property type="entry name" value="TAT_signal"/>
</dbReference>
<dbReference type="Gene3D" id="2.60.20.10">
    <property type="entry name" value="Crystallins"/>
    <property type="match status" value="1"/>
</dbReference>
<dbReference type="Proteomes" id="UP000746584">
    <property type="component" value="Unassembled WGS sequence"/>
</dbReference>